<dbReference type="EMBL" id="VFPA01000005">
    <property type="protein sequence ID" value="TQM04184.1"/>
    <property type="molecule type" value="Genomic_DNA"/>
</dbReference>
<evidence type="ECO:0000313" key="5">
    <source>
        <dbReference type="EMBL" id="TQM04184.1"/>
    </source>
</evidence>
<dbReference type="SMART" id="SM00342">
    <property type="entry name" value="HTH_ARAC"/>
    <property type="match status" value="1"/>
</dbReference>
<dbReference type="InterPro" id="IPR018060">
    <property type="entry name" value="HTH_AraC"/>
</dbReference>
<dbReference type="PANTHER" id="PTHR46796:SF15">
    <property type="entry name" value="BLL1074 PROTEIN"/>
    <property type="match status" value="1"/>
</dbReference>
<evidence type="ECO:0000256" key="2">
    <source>
        <dbReference type="ARBA" id="ARBA00023125"/>
    </source>
</evidence>
<evidence type="ECO:0000256" key="3">
    <source>
        <dbReference type="ARBA" id="ARBA00023163"/>
    </source>
</evidence>
<evidence type="ECO:0000259" key="4">
    <source>
        <dbReference type="PROSITE" id="PS01124"/>
    </source>
</evidence>
<evidence type="ECO:0000256" key="1">
    <source>
        <dbReference type="ARBA" id="ARBA00023015"/>
    </source>
</evidence>
<protein>
    <submittedName>
        <fullName evidence="5">Helix-turn-helix protein</fullName>
    </submittedName>
</protein>
<evidence type="ECO:0000313" key="6">
    <source>
        <dbReference type="Proteomes" id="UP000315677"/>
    </source>
</evidence>
<feature type="domain" description="HTH araC/xylS-type" evidence="4">
    <location>
        <begin position="160"/>
        <end position="271"/>
    </location>
</feature>
<dbReference type="RefSeq" id="WP_170231696.1">
    <property type="nucleotide sequence ID" value="NZ_VFPA01000005.1"/>
</dbReference>
<dbReference type="AlphaFoldDB" id="A0A543D4C7"/>
<dbReference type="GO" id="GO:0003700">
    <property type="term" value="F:DNA-binding transcription factor activity"/>
    <property type="evidence" value="ECO:0007669"/>
    <property type="project" value="InterPro"/>
</dbReference>
<dbReference type="SUPFAM" id="SSF46689">
    <property type="entry name" value="Homeodomain-like"/>
    <property type="match status" value="1"/>
</dbReference>
<dbReference type="GO" id="GO:0043565">
    <property type="term" value="F:sequence-specific DNA binding"/>
    <property type="evidence" value="ECO:0007669"/>
    <property type="project" value="InterPro"/>
</dbReference>
<keyword evidence="6" id="KW-1185">Reference proteome</keyword>
<dbReference type="Pfam" id="PF12833">
    <property type="entry name" value="HTH_18"/>
    <property type="match status" value="1"/>
</dbReference>
<sequence>MDAPQSEYVLGRPHPALAGHVLRYLGYREHSSTPVRRMQAPVGSCTLILGLGPPIRLHGPAGPSAPASFLAGMHDGVVHTEYTGHQHGLQVDLSPLGVFALLGRPMPELTNVEPALTELGEPELARLPARLAETPDWPGRFALVDALLLRRLGGTAVRPDPEVSWAWRRLVRTGGRVTVQELAEGTGWSRRHLLTRFRGQVGLAPKPAARVLRFQRASRLLVPTAVHDGTATPPARSVADVAAACGYADHAHLVREFHALAGCTPSEYLAGWS</sequence>
<dbReference type="Gene3D" id="1.10.10.60">
    <property type="entry name" value="Homeodomain-like"/>
    <property type="match status" value="1"/>
</dbReference>
<dbReference type="InterPro" id="IPR009057">
    <property type="entry name" value="Homeodomain-like_sf"/>
</dbReference>
<dbReference type="Proteomes" id="UP000315677">
    <property type="component" value="Unassembled WGS sequence"/>
</dbReference>
<proteinExistence type="predicted"/>
<name>A0A543D4C7_9PSEU</name>
<accession>A0A543D4C7</accession>
<dbReference type="PROSITE" id="PS01124">
    <property type="entry name" value="HTH_ARAC_FAMILY_2"/>
    <property type="match status" value="1"/>
</dbReference>
<keyword evidence="2" id="KW-0238">DNA-binding</keyword>
<dbReference type="PANTHER" id="PTHR46796">
    <property type="entry name" value="HTH-TYPE TRANSCRIPTIONAL ACTIVATOR RHAS-RELATED"/>
    <property type="match status" value="1"/>
</dbReference>
<keyword evidence="1" id="KW-0805">Transcription regulation</keyword>
<gene>
    <name evidence="5" type="ORF">FB558_7215</name>
</gene>
<comment type="caution">
    <text evidence="5">The sequence shown here is derived from an EMBL/GenBank/DDBJ whole genome shotgun (WGS) entry which is preliminary data.</text>
</comment>
<reference evidence="5 6" key="1">
    <citation type="submission" date="2019-06" db="EMBL/GenBank/DDBJ databases">
        <title>Sequencing the genomes of 1000 actinobacteria strains.</title>
        <authorList>
            <person name="Klenk H.-P."/>
        </authorList>
    </citation>
    <scope>NUCLEOTIDE SEQUENCE [LARGE SCALE GENOMIC DNA]</scope>
    <source>
        <strain evidence="5 6">DSM 45301</strain>
    </source>
</reference>
<dbReference type="InterPro" id="IPR050204">
    <property type="entry name" value="AraC_XylS_family_regulators"/>
</dbReference>
<organism evidence="5 6">
    <name type="scientific">Pseudonocardia kunmingensis</name>
    <dbReference type="NCBI Taxonomy" id="630975"/>
    <lineage>
        <taxon>Bacteria</taxon>
        <taxon>Bacillati</taxon>
        <taxon>Actinomycetota</taxon>
        <taxon>Actinomycetes</taxon>
        <taxon>Pseudonocardiales</taxon>
        <taxon>Pseudonocardiaceae</taxon>
        <taxon>Pseudonocardia</taxon>
    </lineage>
</organism>
<keyword evidence="3" id="KW-0804">Transcription</keyword>